<dbReference type="PROSITE" id="PS51318">
    <property type="entry name" value="TAT"/>
    <property type="match status" value="1"/>
</dbReference>
<comment type="similarity">
    <text evidence="2 10">Belongs to the glycosyl hydrolase 10 (cellulase F) family.</text>
</comment>
<evidence type="ECO:0000256" key="8">
    <source>
        <dbReference type="ARBA" id="ARBA00023326"/>
    </source>
</evidence>
<keyword evidence="5 10" id="KW-0378">Hydrolase</keyword>
<keyword evidence="7 10" id="KW-0326">Glycosidase</keyword>
<dbReference type="InterPro" id="IPR001000">
    <property type="entry name" value="GH10_dom"/>
</dbReference>
<dbReference type="GO" id="GO:0030247">
    <property type="term" value="F:polysaccharide binding"/>
    <property type="evidence" value="ECO:0007669"/>
    <property type="project" value="UniProtKB-UniRule"/>
</dbReference>
<dbReference type="GO" id="GO:0031176">
    <property type="term" value="F:endo-1,4-beta-xylanase activity"/>
    <property type="evidence" value="ECO:0007669"/>
    <property type="project" value="UniProtKB-EC"/>
</dbReference>
<dbReference type="Gene3D" id="2.60.40.290">
    <property type="match status" value="1"/>
</dbReference>
<dbReference type="InterPro" id="IPR017853">
    <property type="entry name" value="GH"/>
</dbReference>
<dbReference type="EC" id="3.2.1.8" evidence="10"/>
<evidence type="ECO:0000256" key="3">
    <source>
        <dbReference type="ARBA" id="ARBA00022651"/>
    </source>
</evidence>
<dbReference type="InterPro" id="IPR006311">
    <property type="entry name" value="TAT_signal"/>
</dbReference>
<evidence type="ECO:0000313" key="15">
    <source>
        <dbReference type="EMBL" id="MDA0566804.1"/>
    </source>
</evidence>
<evidence type="ECO:0000256" key="12">
    <source>
        <dbReference type="SAM" id="SignalP"/>
    </source>
</evidence>
<evidence type="ECO:0000313" key="16">
    <source>
        <dbReference type="Proteomes" id="UP001140076"/>
    </source>
</evidence>
<dbReference type="Pfam" id="PF00331">
    <property type="entry name" value="Glyco_hydro_10"/>
    <property type="match status" value="1"/>
</dbReference>
<evidence type="ECO:0000259" key="13">
    <source>
        <dbReference type="PROSITE" id="PS51173"/>
    </source>
</evidence>
<reference evidence="15" key="1">
    <citation type="submission" date="2021-10" db="EMBL/GenBank/DDBJ databases">
        <title>Streptomonospora sp. nov., isolated from mangrove soil.</title>
        <authorList>
            <person name="Chen X."/>
            <person name="Ge X."/>
            <person name="Liu W."/>
        </authorList>
    </citation>
    <scope>NUCLEOTIDE SEQUENCE</scope>
    <source>
        <strain evidence="15">S1-112</strain>
    </source>
</reference>
<comment type="catalytic activity">
    <reaction evidence="1 10">
        <text>Endohydrolysis of (1-&gt;4)-beta-D-xylosidic linkages in xylans.</text>
        <dbReference type="EC" id="3.2.1.8"/>
    </reaction>
</comment>
<dbReference type="InterPro" id="IPR012291">
    <property type="entry name" value="CBM2_carb-bd_dom_sf"/>
</dbReference>
<dbReference type="AlphaFoldDB" id="A0A9X3SIZ4"/>
<keyword evidence="16" id="KW-1185">Reference proteome</keyword>
<feature type="domain" description="CBM2" evidence="13">
    <location>
        <begin position="368"/>
        <end position="478"/>
    </location>
</feature>
<protein>
    <recommendedName>
        <fullName evidence="10">Beta-xylanase</fullName>
        <ecNumber evidence="10">3.2.1.8</ecNumber>
    </recommendedName>
</protein>
<feature type="chain" id="PRO_5040780023" description="Beta-xylanase" evidence="12">
    <location>
        <begin position="46"/>
        <end position="478"/>
    </location>
</feature>
<dbReference type="SMART" id="SM00637">
    <property type="entry name" value="CBD_II"/>
    <property type="match status" value="1"/>
</dbReference>
<dbReference type="Pfam" id="PF00553">
    <property type="entry name" value="CBM_2"/>
    <property type="match status" value="1"/>
</dbReference>
<comment type="caution">
    <text evidence="15">The sequence shown here is derived from an EMBL/GenBank/DDBJ whole genome shotgun (WGS) entry which is preliminary data.</text>
</comment>
<keyword evidence="8 10" id="KW-0624">Polysaccharide degradation</keyword>
<proteinExistence type="inferred from homology"/>
<dbReference type="PRINTS" id="PR00134">
    <property type="entry name" value="GLHYDRLASE10"/>
</dbReference>
<dbReference type="InterPro" id="IPR008965">
    <property type="entry name" value="CBM2/CBM3_carb-bd_dom_sf"/>
</dbReference>
<feature type="domain" description="GH10" evidence="14">
    <location>
        <begin position="43"/>
        <end position="358"/>
    </location>
</feature>
<evidence type="ECO:0000256" key="1">
    <source>
        <dbReference type="ARBA" id="ARBA00000681"/>
    </source>
</evidence>
<accession>A0A9X3SIZ4</accession>
<evidence type="ECO:0000256" key="5">
    <source>
        <dbReference type="ARBA" id="ARBA00022801"/>
    </source>
</evidence>
<dbReference type="SMART" id="SM00633">
    <property type="entry name" value="Glyco_10"/>
    <property type="match status" value="1"/>
</dbReference>
<name>A0A9X3SIZ4_9ACTN</name>
<keyword evidence="4 12" id="KW-0732">Signal</keyword>
<organism evidence="15 16">
    <name type="scientific">Streptomonospora mangrovi</name>
    <dbReference type="NCBI Taxonomy" id="2883123"/>
    <lineage>
        <taxon>Bacteria</taxon>
        <taxon>Bacillati</taxon>
        <taxon>Actinomycetota</taxon>
        <taxon>Actinomycetes</taxon>
        <taxon>Streptosporangiales</taxon>
        <taxon>Nocardiopsidaceae</taxon>
        <taxon>Streptomonospora</taxon>
    </lineage>
</organism>
<evidence type="ECO:0000259" key="14">
    <source>
        <dbReference type="PROSITE" id="PS51760"/>
    </source>
</evidence>
<dbReference type="SUPFAM" id="SSF51445">
    <property type="entry name" value="(Trans)glycosidases"/>
    <property type="match status" value="1"/>
</dbReference>
<feature type="signal peptide" evidence="12">
    <location>
        <begin position="1"/>
        <end position="45"/>
    </location>
</feature>
<dbReference type="PROSITE" id="PS00591">
    <property type="entry name" value="GH10_1"/>
    <property type="match status" value="1"/>
</dbReference>
<feature type="active site" description="Nucleophile" evidence="9">
    <location>
        <position position="280"/>
    </location>
</feature>
<evidence type="ECO:0000256" key="6">
    <source>
        <dbReference type="ARBA" id="ARBA00023277"/>
    </source>
</evidence>
<keyword evidence="6 10" id="KW-0119">Carbohydrate metabolism</keyword>
<feature type="region of interest" description="Disordered" evidence="11">
    <location>
        <begin position="456"/>
        <end position="478"/>
    </location>
</feature>
<evidence type="ECO:0000256" key="11">
    <source>
        <dbReference type="SAM" id="MobiDB-lite"/>
    </source>
</evidence>
<dbReference type="InterPro" id="IPR044846">
    <property type="entry name" value="GH10"/>
</dbReference>
<dbReference type="InterPro" id="IPR001919">
    <property type="entry name" value="CBD2"/>
</dbReference>
<gene>
    <name evidence="15" type="ORF">LG943_21170</name>
</gene>
<dbReference type="GO" id="GO:0045493">
    <property type="term" value="P:xylan catabolic process"/>
    <property type="evidence" value="ECO:0007669"/>
    <property type="project" value="UniProtKB-KW"/>
</dbReference>
<dbReference type="PROSITE" id="PS51760">
    <property type="entry name" value="GH10_2"/>
    <property type="match status" value="1"/>
</dbReference>
<evidence type="ECO:0000256" key="9">
    <source>
        <dbReference type="PROSITE-ProRule" id="PRU10061"/>
    </source>
</evidence>
<evidence type="ECO:0000256" key="2">
    <source>
        <dbReference type="ARBA" id="ARBA00007495"/>
    </source>
</evidence>
<dbReference type="Gene3D" id="3.20.20.80">
    <property type="entry name" value="Glycosidases"/>
    <property type="match status" value="1"/>
</dbReference>
<evidence type="ECO:0000256" key="4">
    <source>
        <dbReference type="ARBA" id="ARBA00022729"/>
    </source>
</evidence>
<dbReference type="PROSITE" id="PS51173">
    <property type="entry name" value="CBM2"/>
    <property type="match status" value="1"/>
</dbReference>
<dbReference type="InterPro" id="IPR031158">
    <property type="entry name" value="GH10_AS"/>
</dbReference>
<evidence type="ECO:0000256" key="10">
    <source>
        <dbReference type="RuleBase" id="RU361174"/>
    </source>
</evidence>
<keyword evidence="3" id="KW-0858">Xylan degradation</keyword>
<dbReference type="RefSeq" id="WP_270074057.1">
    <property type="nucleotide sequence ID" value="NZ_JAJAQC010000042.1"/>
</dbReference>
<dbReference type="PROSITE" id="PS00561">
    <property type="entry name" value="CBM2_A"/>
    <property type="match status" value="1"/>
</dbReference>
<dbReference type="SUPFAM" id="SSF49384">
    <property type="entry name" value="Carbohydrate-binding domain"/>
    <property type="match status" value="1"/>
</dbReference>
<dbReference type="PANTHER" id="PTHR31490:SF88">
    <property type="entry name" value="BETA-XYLANASE"/>
    <property type="match status" value="1"/>
</dbReference>
<sequence length="478" mass="51541">MRADRRGRRGTARRPLGRLARRLLGATLAAVAGVAVLAPAPAANADSPLRVHAEEQGFEIGAALAVNHLNNDSQYRAIAAREFNAATPENEMKWDTTEPSRGNFQFGPADQFMDFAQANDMTVRGHTLVWHSQLPPWVEDGNWTQSELRTVMYDHIDAVAGRYRGEIAYWDVANEIFLEDGSWRPSVFYNTLGSGFVADALRRTAQADPNAELWLNDYNIEGINAKSNAYYELAQDLLAQGVPLDGIGIQGHLINGQLPSGIQQNIQRFADLGLKVAITELDVRIQMPADQSELAQQARDYTTVMNACLAVDGCVAVTVWGVSDQYSWVPDVFQGYGAPLLYNSNYQAKPAYDAVHTALGGDDGGGPTDPPPGSCAVTYNVANQWNSGFTGTVSFTHNGTSPLSGWELEFDFPNGQRVTSGWSGQWAQSGSTVTVSNAAWNGTVAAGGTVSLGFNGSHTGTNNEPTSFSLNGQECTVS</sequence>
<dbReference type="Proteomes" id="UP001140076">
    <property type="component" value="Unassembled WGS sequence"/>
</dbReference>
<dbReference type="PANTHER" id="PTHR31490">
    <property type="entry name" value="GLYCOSYL HYDROLASE"/>
    <property type="match status" value="1"/>
</dbReference>
<dbReference type="EMBL" id="JAJAQC010000042">
    <property type="protein sequence ID" value="MDA0566804.1"/>
    <property type="molecule type" value="Genomic_DNA"/>
</dbReference>
<evidence type="ECO:0000256" key="7">
    <source>
        <dbReference type="ARBA" id="ARBA00023295"/>
    </source>
</evidence>
<dbReference type="InterPro" id="IPR018366">
    <property type="entry name" value="CBM2_CS"/>
</dbReference>